<dbReference type="AlphaFoldDB" id="G8C2R0"/>
<proteinExistence type="predicted"/>
<dbReference type="EMBL" id="HE613254">
    <property type="protein sequence ID" value="CCE66608.1"/>
    <property type="molecule type" value="Genomic_DNA"/>
</dbReference>
<evidence type="ECO:0000313" key="1">
    <source>
        <dbReference type="EMBL" id="CCE66608.1"/>
    </source>
</evidence>
<gene>
    <name evidence="1" type="ORF">MHM_00900</name>
</gene>
<dbReference type="HOGENOM" id="CLU_107062_0_0_14"/>
<organism evidence="1">
    <name type="scientific">Candidatus Mycoplasma haematominutum 'Birmingham 1'</name>
    <dbReference type="NCBI Taxonomy" id="1116213"/>
    <lineage>
        <taxon>Bacteria</taxon>
        <taxon>Bacillati</taxon>
        <taxon>Mycoplasmatota</taxon>
        <taxon>Mollicutes</taxon>
        <taxon>Mycoplasmataceae</taxon>
        <taxon>Mycoplasma</taxon>
    </lineage>
</organism>
<name>G8C2R0_9MOLU</name>
<reference evidence="1" key="1">
    <citation type="submission" date="2011-11" db="EMBL/GenBank/DDBJ databases">
        <title>Complete genome sequence of Candidatus Mycoplasma haemominutum.</title>
        <authorList>
            <person name="Barker E.N."/>
            <person name="Darby A.C."/>
            <person name="Helps C.R."/>
            <person name="Peters I.R."/>
            <person name="Hughes M.A."/>
            <person name="Radford A.D."/>
            <person name="Novacco M."/>
            <person name="Boretti F."/>
            <person name="Hofmann-Lehmann R."/>
            <person name="Tasker S."/>
        </authorList>
    </citation>
    <scope>NUCLEOTIDE SEQUENCE</scope>
    <source>
        <strain evidence="1">Birmingham 1</strain>
    </source>
</reference>
<dbReference type="PATRIC" id="fig|1116213.3.peg.96"/>
<protein>
    <submittedName>
        <fullName evidence="1">Uncharacterized protein</fullName>
    </submittedName>
</protein>
<reference evidence="1" key="2">
    <citation type="submission" date="2011-11" db="EMBL/GenBank/DDBJ databases">
        <authorList>
            <person name="Barker E."/>
        </authorList>
    </citation>
    <scope>NUCLEOTIDE SEQUENCE</scope>
    <source>
        <strain evidence="1">Birmingham 1</strain>
    </source>
</reference>
<accession>G8C2R0</accession>
<dbReference type="KEGG" id="mhb:MHM_00900"/>
<sequence length="218" mass="24076">MTSWMRLFYSLLALTGVSSAVGIPITVTTNSRVTGKVDSVQLNSGGGEHQLSLTYCNLEGREALQELNYGDEDSKAVCWTVENTVNSTGIQNAQAQYTDLFETVWSQKTNVQAWPNSKKSNWQQQCDGASTPWVILPSRSGGAQYAGLCDSSSAENTKFVKKRKDWVSDNDVGQDKLNFWICSGDCWNVDNYAVSGSTITLQQEKTANWTKVSFKQKA</sequence>